<gene>
    <name evidence="3" type="ORF">MBBAR_29c00510</name>
</gene>
<dbReference type="Pfam" id="PF13240">
    <property type="entry name" value="Zn_Ribbon_1"/>
    <property type="match status" value="1"/>
</dbReference>
<protein>
    <recommendedName>
        <fullName evidence="2">Zinc-ribbon domain-containing protein</fullName>
    </recommendedName>
</protein>
<dbReference type="AlphaFoldDB" id="A0A1V6N058"/>
<dbReference type="OrthoDB" id="76294at2157"/>
<feature type="transmembrane region" description="Helical" evidence="1">
    <location>
        <begin position="56"/>
        <end position="74"/>
    </location>
</feature>
<reference evidence="3 4" key="1">
    <citation type="submission" date="2014-12" db="EMBL/GenBank/DDBJ databases">
        <title>Genome sequence of Methanobrevibacter arboriphilicus DH1, DSM1125.</title>
        <authorList>
            <person name="Poehlein A."/>
            <person name="Thauer R.K."/>
            <person name="Seedorf H."/>
            <person name="Daniel R."/>
        </authorList>
    </citation>
    <scope>NUCLEOTIDE SEQUENCE [LARGE SCALE GENOMIC DNA]</scope>
    <source>
        <strain evidence="3 4">DH1</strain>
    </source>
</reference>
<dbReference type="InterPro" id="IPR026870">
    <property type="entry name" value="Zinc_ribbon_dom"/>
</dbReference>
<keyword evidence="1" id="KW-1133">Transmembrane helix</keyword>
<organism evidence="3 4">
    <name type="scientific">Methanobrevibacter arboriphilus JCM 13429 = DSM 1125</name>
    <dbReference type="NCBI Taxonomy" id="1300164"/>
    <lineage>
        <taxon>Archaea</taxon>
        <taxon>Methanobacteriati</taxon>
        <taxon>Methanobacteriota</taxon>
        <taxon>Methanomada group</taxon>
        <taxon>Methanobacteria</taxon>
        <taxon>Methanobacteriales</taxon>
        <taxon>Methanobacteriaceae</taxon>
        <taxon>Methanobrevibacter</taxon>
    </lineage>
</organism>
<evidence type="ECO:0000256" key="1">
    <source>
        <dbReference type="SAM" id="Phobius"/>
    </source>
</evidence>
<evidence type="ECO:0000313" key="3">
    <source>
        <dbReference type="EMBL" id="OQD58100.1"/>
    </source>
</evidence>
<feature type="transmembrane region" description="Helical" evidence="1">
    <location>
        <begin position="80"/>
        <end position="108"/>
    </location>
</feature>
<keyword evidence="4" id="KW-1185">Reference proteome</keyword>
<sequence>MDSYCPECGKKLEEGSDFCSDCGTKVNSESVNDFEKNNESTYEQTKIIVKDEKSPGLAAVLSFLIIGLGQIYNGEIAKGLILLVVSYICIALFFLIIPPVIAVILWVYAIYDAYNTAKDINAGIY</sequence>
<dbReference type="Proteomes" id="UP000191661">
    <property type="component" value="Unassembled WGS sequence"/>
</dbReference>
<comment type="caution">
    <text evidence="3">The sequence shown here is derived from an EMBL/GenBank/DDBJ whole genome shotgun (WGS) entry which is preliminary data.</text>
</comment>
<proteinExistence type="predicted"/>
<name>A0A1V6N058_METAZ</name>
<evidence type="ECO:0000259" key="2">
    <source>
        <dbReference type="Pfam" id="PF13240"/>
    </source>
</evidence>
<keyword evidence="1" id="KW-0472">Membrane</keyword>
<dbReference type="EMBL" id="JXMW01000029">
    <property type="protein sequence ID" value="OQD58100.1"/>
    <property type="molecule type" value="Genomic_DNA"/>
</dbReference>
<accession>A0A1V6N058</accession>
<keyword evidence="1" id="KW-0812">Transmembrane</keyword>
<evidence type="ECO:0000313" key="4">
    <source>
        <dbReference type="Proteomes" id="UP000191661"/>
    </source>
</evidence>
<feature type="domain" description="Zinc-ribbon" evidence="2">
    <location>
        <begin position="4"/>
        <end position="26"/>
    </location>
</feature>
<dbReference type="RefSeq" id="WP_080461077.1">
    <property type="nucleotide sequence ID" value="NZ_JXMW01000029.1"/>
</dbReference>